<dbReference type="InterPro" id="IPR043502">
    <property type="entry name" value="DNA/RNA_pol_sf"/>
</dbReference>
<dbReference type="AlphaFoldDB" id="A0A1W1UQL1"/>
<keyword evidence="3" id="KW-1185">Reference proteome</keyword>
<name>A0A1W1UQL1_9DEIO</name>
<evidence type="ECO:0000259" key="1">
    <source>
        <dbReference type="PROSITE" id="PS50173"/>
    </source>
</evidence>
<dbReference type="STRING" id="695939.SAMN00790413_04412"/>
<reference evidence="2 3" key="1">
    <citation type="submission" date="2017-04" db="EMBL/GenBank/DDBJ databases">
        <authorList>
            <person name="Afonso C.L."/>
            <person name="Miller P.J."/>
            <person name="Scott M.A."/>
            <person name="Spackman E."/>
            <person name="Goraichik I."/>
            <person name="Dimitrov K.M."/>
            <person name="Suarez D.L."/>
            <person name="Swayne D.E."/>
        </authorList>
    </citation>
    <scope>NUCLEOTIDE SEQUENCE [LARGE SCALE GENOMIC DNA]</scope>
    <source>
        <strain evidence="2 3">KR-140</strain>
    </source>
</reference>
<dbReference type="InterPro" id="IPR001126">
    <property type="entry name" value="UmuC"/>
</dbReference>
<dbReference type="SUPFAM" id="SSF56672">
    <property type="entry name" value="DNA/RNA polymerases"/>
    <property type="match status" value="1"/>
</dbReference>
<dbReference type="OrthoDB" id="9808813at2"/>
<organism evidence="2 3">
    <name type="scientific">Deinococcus hopiensis KR-140</name>
    <dbReference type="NCBI Taxonomy" id="695939"/>
    <lineage>
        <taxon>Bacteria</taxon>
        <taxon>Thermotogati</taxon>
        <taxon>Deinococcota</taxon>
        <taxon>Deinococci</taxon>
        <taxon>Deinococcales</taxon>
        <taxon>Deinococcaceae</taxon>
        <taxon>Deinococcus</taxon>
    </lineage>
</organism>
<gene>
    <name evidence="2" type="ORF">SAMN00790413_04412</name>
</gene>
<dbReference type="GO" id="GO:0006281">
    <property type="term" value="P:DNA repair"/>
    <property type="evidence" value="ECO:0007669"/>
    <property type="project" value="InterPro"/>
</dbReference>
<dbReference type="Pfam" id="PF00817">
    <property type="entry name" value="IMS"/>
    <property type="match status" value="1"/>
</dbReference>
<dbReference type="GO" id="GO:0016740">
    <property type="term" value="F:transferase activity"/>
    <property type="evidence" value="ECO:0007669"/>
    <property type="project" value="UniProtKB-KW"/>
</dbReference>
<dbReference type="Gene3D" id="3.40.1170.60">
    <property type="match status" value="1"/>
</dbReference>
<dbReference type="RefSeq" id="WP_084046498.1">
    <property type="nucleotide sequence ID" value="NZ_FWWU01000006.1"/>
</dbReference>
<dbReference type="PROSITE" id="PS50173">
    <property type="entry name" value="UMUC"/>
    <property type="match status" value="1"/>
</dbReference>
<accession>A0A1W1UQL1</accession>
<feature type="domain" description="UmuC" evidence="1">
    <location>
        <begin position="5"/>
        <end position="64"/>
    </location>
</feature>
<proteinExistence type="predicted"/>
<protein>
    <submittedName>
        <fullName evidence="2">Nucleotidyltransferase/DNA polymerase involved in DNA repair</fullName>
    </submittedName>
</protein>
<keyword evidence="2" id="KW-0808">Transferase</keyword>
<evidence type="ECO:0000313" key="2">
    <source>
        <dbReference type="EMBL" id="SMB83392.1"/>
    </source>
</evidence>
<dbReference type="Proteomes" id="UP000192582">
    <property type="component" value="Unassembled WGS sequence"/>
</dbReference>
<dbReference type="EMBL" id="FWWU01000006">
    <property type="protein sequence ID" value="SMB83392.1"/>
    <property type="molecule type" value="Genomic_DNA"/>
</dbReference>
<evidence type="ECO:0000313" key="3">
    <source>
        <dbReference type="Proteomes" id="UP000192582"/>
    </source>
</evidence>
<sequence>MRAPFFTSVERRGHPGLGGKALAVMRRRPRSVGTGTTYQARQDGVKRALPPPRRTALTRCAALT</sequence>